<protein>
    <recommendedName>
        <fullName evidence="3">High-affinity zinc uptake system protein ZnuA</fullName>
    </recommendedName>
</protein>
<evidence type="ECO:0000256" key="9">
    <source>
        <dbReference type="ARBA" id="ARBA00022906"/>
    </source>
</evidence>
<organism evidence="13 14">
    <name type="scientific">Buchnera aphidicola</name>
    <name type="common">Brachycaudus cardui</name>
    <dbReference type="NCBI Taxonomy" id="557993"/>
    <lineage>
        <taxon>Bacteria</taxon>
        <taxon>Pseudomonadati</taxon>
        <taxon>Pseudomonadota</taxon>
        <taxon>Gammaproteobacteria</taxon>
        <taxon>Enterobacterales</taxon>
        <taxon>Erwiniaceae</taxon>
        <taxon>Buchnera</taxon>
    </lineage>
</organism>
<proteinExistence type="inferred from homology"/>
<keyword evidence="4" id="KW-0813">Transport</keyword>
<dbReference type="Pfam" id="PF01297">
    <property type="entry name" value="ZnuA"/>
    <property type="match status" value="1"/>
</dbReference>
<keyword evidence="11" id="KW-1015">Disulfide bond</keyword>
<dbReference type="InterPro" id="IPR035520">
    <property type="entry name" value="ZnuA"/>
</dbReference>
<evidence type="ECO:0000256" key="5">
    <source>
        <dbReference type="ARBA" id="ARBA00022723"/>
    </source>
</evidence>
<dbReference type="PANTHER" id="PTHR42953">
    <property type="entry name" value="HIGH-AFFINITY ZINC UPTAKE SYSTEM PROTEIN ZNUA-RELATED"/>
    <property type="match status" value="1"/>
</dbReference>
<evidence type="ECO:0000256" key="1">
    <source>
        <dbReference type="ARBA" id="ARBA00004418"/>
    </source>
</evidence>
<evidence type="ECO:0000256" key="12">
    <source>
        <dbReference type="ARBA" id="ARBA00045516"/>
    </source>
</evidence>
<dbReference type="InterPro" id="IPR006127">
    <property type="entry name" value="ZnuA-like"/>
</dbReference>
<evidence type="ECO:0000256" key="6">
    <source>
        <dbReference type="ARBA" id="ARBA00022729"/>
    </source>
</evidence>
<reference evidence="13 14" key="1">
    <citation type="submission" date="2018-12" db="EMBL/GenBank/DDBJ databases">
        <authorList>
            <person name="Chong R.A."/>
        </authorList>
    </citation>
    <scope>NUCLEOTIDE SEQUENCE [LARGE SCALE GENOMIC DNA]</scope>
    <source>
        <strain evidence="13 14">Bca</strain>
    </source>
</reference>
<dbReference type="NCBIfam" id="NF007091">
    <property type="entry name" value="PRK09545.1"/>
    <property type="match status" value="1"/>
</dbReference>
<keyword evidence="9" id="KW-0864">Zinc transport</keyword>
<keyword evidence="10" id="KW-0406">Ion transport</keyword>
<keyword evidence="5" id="KW-0479">Metal-binding</keyword>
<evidence type="ECO:0000256" key="11">
    <source>
        <dbReference type="ARBA" id="ARBA00023157"/>
    </source>
</evidence>
<evidence type="ECO:0000256" key="4">
    <source>
        <dbReference type="ARBA" id="ARBA00022448"/>
    </source>
</evidence>
<dbReference type="Gene3D" id="3.40.50.1980">
    <property type="entry name" value="Nitrogenase molybdenum iron protein domain"/>
    <property type="match status" value="2"/>
</dbReference>
<evidence type="ECO:0000256" key="3">
    <source>
        <dbReference type="ARBA" id="ARBA00015915"/>
    </source>
</evidence>
<keyword evidence="6" id="KW-0732">Signal</keyword>
<evidence type="ECO:0000256" key="2">
    <source>
        <dbReference type="ARBA" id="ARBA00011028"/>
    </source>
</evidence>
<evidence type="ECO:0000313" key="13">
    <source>
        <dbReference type="EMBL" id="QCI20456.1"/>
    </source>
</evidence>
<comment type="similarity">
    <text evidence="2">Belongs to the bacterial solute-binding protein 9 family.</text>
</comment>
<sequence>MNMNIILNKKKINFFTILVIILLSLLPTLANATIVTMFKPLGFIAAAIADGITTVEVITPNGTTIHNYSLRPLDIMKIKNSDFVILIGNNAEPIFLKKIIDHLKKKYIELISKKRIKSLLICNSKCFIDKKKQKNTLQNNYQINNISYDMHIWLSPEIALESATIIHNMLITIMPKKKILIEKNFKKFKRSLLALDNTIRNNFVSIKQKKYFIFHDAYKYFETYYKLHPVGYFKKYPGIQTGARSLYEIRNQLIDKKAICIFTEPQFNADIIDVIIRGTKVHKGFLDPLGVTIPLSKDSYLKFLLQLSNQYVRCLKIPQGIK</sequence>
<dbReference type="OrthoDB" id="7346865at2"/>
<comment type="function">
    <text evidence="12">Part of the ATP-binding cassette (ABC) transport system ZnuABC involved in zinc import. Binds zinc with high affinity and specificity and delivers it to the membrane permease for translocation into the cytoplasm.</text>
</comment>
<dbReference type="AlphaFoldDB" id="A0A4D6XTM1"/>
<dbReference type="GO" id="GO:0046872">
    <property type="term" value="F:metal ion binding"/>
    <property type="evidence" value="ECO:0007669"/>
    <property type="project" value="UniProtKB-KW"/>
</dbReference>
<evidence type="ECO:0000256" key="7">
    <source>
        <dbReference type="ARBA" id="ARBA00022764"/>
    </source>
</evidence>
<accession>A0A4D6XTM1</accession>
<name>A0A4D6XTM1_9GAMM</name>
<dbReference type="Proteomes" id="UP000298594">
    <property type="component" value="Chromosome"/>
</dbReference>
<dbReference type="GO" id="GO:0006829">
    <property type="term" value="P:zinc ion transport"/>
    <property type="evidence" value="ECO:0007669"/>
    <property type="project" value="UniProtKB-KW"/>
</dbReference>
<gene>
    <name evidence="13" type="primary">znuA</name>
    <name evidence="13" type="ORF">D9V67_01630</name>
</gene>
<dbReference type="EMBL" id="CP034879">
    <property type="protein sequence ID" value="QCI20456.1"/>
    <property type="molecule type" value="Genomic_DNA"/>
</dbReference>
<evidence type="ECO:0000256" key="10">
    <source>
        <dbReference type="ARBA" id="ARBA00023065"/>
    </source>
</evidence>
<evidence type="ECO:0000256" key="8">
    <source>
        <dbReference type="ARBA" id="ARBA00022833"/>
    </source>
</evidence>
<reference evidence="13 14" key="2">
    <citation type="submission" date="2019-05" db="EMBL/GenBank/DDBJ databases">
        <title>Genome evolution of the obligate endosymbiont Buchnera aphidicola.</title>
        <authorList>
            <person name="Moran N.A."/>
        </authorList>
    </citation>
    <scope>NUCLEOTIDE SEQUENCE [LARGE SCALE GENOMIC DNA]</scope>
    <source>
        <strain evidence="13 14">Bca</strain>
    </source>
</reference>
<evidence type="ECO:0000313" key="14">
    <source>
        <dbReference type="Proteomes" id="UP000298594"/>
    </source>
</evidence>
<dbReference type="PANTHER" id="PTHR42953:SF3">
    <property type="entry name" value="HIGH-AFFINITY ZINC UPTAKE SYSTEM PROTEIN ZNUA"/>
    <property type="match status" value="1"/>
</dbReference>
<dbReference type="CDD" id="cd01019">
    <property type="entry name" value="ZnuA"/>
    <property type="match status" value="1"/>
</dbReference>
<dbReference type="SUPFAM" id="SSF53807">
    <property type="entry name" value="Helical backbone' metal receptor"/>
    <property type="match status" value="1"/>
</dbReference>
<comment type="subcellular location">
    <subcellularLocation>
        <location evidence="1">Periplasm</location>
    </subcellularLocation>
</comment>
<dbReference type="GO" id="GO:0042597">
    <property type="term" value="C:periplasmic space"/>
    <property type="evidence" value="ECO:0007669"/>
    <property type="project" value="UniProtKB-SubCell"/>
</dbReference>
<dbReference type="InterPro" id="IPR050492">
    <property type="entry name" value="Bact_metal-bind_prot9"/>
</dbReference>
<keyword evidence="7" id="KW-0574">Periplasm</keyword>
<keyword evidence="8" id="KW-0862">Zinc</keyword>